<proteinExistence type="predicted"/>
<organism evidence="2 3">
    <name type="scientific">Rubus argutus</name>
    <name type="common">Southern blackberry</name>
    <dbReference type="NCBI Taxonomy" id="59490"/>
    <lineage>
        <taxon>Eukaryota</taxon>
        <taxon>Viridiplantae</taxon>
        <taxon>Streptophyta</taxon>
        <taxon>Embryophyta</taxon>
        <taxon>Tracheophyta</taxon>
        <taxon>Spermatophyta</taxon>
        <taxon>Magnoliopsida</taxon>
        <taxon>eudicotyledons</taxon>
        <taxon>Gunneridae</taxon>
        <taxon>Pentapetalae</taxon>
        <taxon>rosids</taxon>
        <taxon>fabids</taxon>
        <taxon>Rosales</taxon>
        <taxon>Rosaceae</taxon>
        <taxon>Rosoideae</taxon>
        <taxon>Rosoideae incertae sedis</taxon>
        <taxon>Rubus</taxon>
    </lineage>
</organism>
<keyword evidence="1" id="KW-1133">Transmembrane helix</keyword>
<sequence>MIRGKRIVNGVHIAMGEGARLEKNRELADYLGEPLVALAAPLVGEPLEAEGAEAEALGDDGVDLEPEGAEALGDDGLSLDLELEGAEALALGDDGLSLDLEPEGAEAEALGDDGLSLDLELEGAEAEALGDDALSLGLEPEGAEAEALGDDALSVDLEPEGAEAEDLGDDALTEGLVDADGVALDDVFASFFASVFAAFSATTPTIAMKRRARTIISRRAILFLCFFAFVWKVEYVLVKRGLKGKGVAARLEKNRELQLADYLGQPLTLESWRPPEPELNPCCGHGCLNWRAVFGDDGALSEDLGVDSLVEDLVDEAGVALAADAHDFALEGMWNHFTCHEATPMI</sequence>
<evidence type="ECO:0000313" key="3">
    <source>
        <dbReference type="Proteomes" id="UP001457282"/>
    </source>
</evidence>
<accession>A0AAW1WQ35</accession>
<name>A0AAW1WQ35_RUBAR</name>
<dbReference type="EMBL" id="JBEDUW010000006">
    <property type="protein sequence ID" value="KAK9925410.1"/>
    <property type="molecule type" value="Genomic_DNA"/>
</dbReference>
<keyword evidence="1" id="KW-0472">Membrane</keyword>
<keyword evidence="1" id="KW-0812">Transmembrane</keyword>
<gene>
    <name evidence="2" type="ORF">M0R45_033734</name>
</gene>
<keyword evidence="3" id="KW-1185">Reference proteome</keyword>
<feature type="transmembrane region" description="Helical" evidence="1">
    <location>
        <begin position="220"/>
        <end position="238"/>
    </location>
</feature>
<dbReference type="AlphaFoldDB" id="A0AAW1WQ35"/>
<protein>
    <submittedName>
        <fullName evidence="2">Uncharacterized protein</fullName>
    </submittedName>
</protein>
<dbReference type="Proteomes" id="UP001457282">
    <property type="component" value="Unassembled WGS sequence"/>
</dbReference>
<evidence type="ECO:0000256" key="1">
    <source>
        <dbReference type="SAM" id="Phobius"/>
    </source>
</evidence>
<evidence type="ECO:0000313" key="2">
    <source>
        <dbReference type="EMBL" id="KAK9925410.1"/>
    </source>
</evidence>
<reference evidence="2 3" key="1">
    <citation type="journal article" date="2023" name="G3 (Bethesda)">
        <title>A chromosome-length genome assembly and annotation of blackberry (Rubus argutus, cv. 'Hillquist').</title>
        <authorList>
            <person name="Bruna T."/>
            <person name="Aryal R."/>
            <person name="Dudchenko O."/>
            <person name="Sargent D.J."/>
            <person name="Mead D."/>
            <person name="Buti M."/>
            <person name="Cavallini A."/>
            <person name="Hytonen T."/>
            <person name="Andres J."/>
            <person name="Pham M."/>
            <person name="Weisz D."/>
            <person name="Mascagni F."/>
            <person name="Usai G."/>
            <person name="Natali L."/>
            <person name="Bassil N."/>
            <person name="Fernandez G.E."/>
            <person name="Lomsadze A."/>
            <person name="Armour M."/>
            <person name="Olukolu B."/>
            <person name="Poorten T."/>
            <person name="Britton C."/>
            <person name="Davik J."/>
            <person name="Ashrafi H."/>
            <person name="Aiden E.L."/>
            <person name="Borodovsky M."/>
            <person name="Worthington M."/>
        </authorList>
    </citation>
    <scope>NUCLEOTIDE SEQUENCE [LARGE SCALE GENOMIC DNA]</scope>
    <source>
        <strain evidence="2">PI 553951</strain>
    </source>
</reference>
<comment type="caution">
    <text evidence="2">The sequence shown here is derived from an EMBL/GenBank/DDBJ whole genome shotgun (WGS) entry which is preliminary data.</text>
</comment>